<comment type="caution">
    <text evidence="1">The sequence shown here is derived from an EMBL/GenBank/DDBJ whole genome shotgun (WGS) entry which is preliminary data.</text>
</comment>
<gene>
    <name evidence="1" type="ORF">CPE01_21510</name>
</gene>
<name>A0A510UUU7_9CELL</name>
<protein>
    <recommendedName>
        <fullName evidence="3">Thioredoxin domain-containing protein</fullName>
    </recommendedName>
</protein>
<dbReference type="OrthoDB" id="1495530at2"/>
<proteinExistence type="predicted"/>
<keyword evidence="2" id="KW-1185">Reference proteome</keyword>
<dbReference type="AlphaFoldDB" id="A0A510UUU7"/>
<reference evidence="1 2" key="1">
    <citation type="submission" date="2019-07" db="EMBL/GenBank/DDBJ databases">
        <title>Whole genome shotgun sequence of Cellulomonas persica NBRC 101101.</title>
        <authorList>
            <person name="Hosoyama A."/>
            <person name="Uohara A."/>
            <person name="Ohji S."/>
            <person name="Ichikawa N."/>
        </authorList>
    </citation>
    <scope>NUCLEOTIDE SEQUENCE [LARGE SCALE GENOMIC DNA]</scope>
    <source>
        <strain evidence="1 2">NBRC 101101</strain>
    </source>
</reference>
<evidence type="ECO:0008006" key="3">
    <source>
        <dbReference type="Google" id="ProtNLM"/>
    </source>
</evidence>
<evidence type="ECO:0000313" key="2">
    <source>
        <dbReference type="Proteomes" id="UP000321386"/>
    </source>
</evidence>
<dbReference type="EMBL" id="BJUA01000009">
    <property type="protein sequence ID" value="GEK18418.1"/>
    <property type="molecule type" value="Genomic_DNA"/>
</dbReference>
<dbReference type="Gene3D" id="3.40.30.10">
    <property type="entry name" value="Glutaredoxin"/>
    <property type="match status" value="1"/>
</dbReference>
<dbReference type="Proteomes" id="UP000321386">
    <property type="component" value="Unassembled WGS sequence"/>
</dbReference>
<accession>A0A510UUU7</accession>
<evidence type="ECO:0000313" key="1">
    <source>
        <dbReference type="EMBL" id="GEK18418.1"/>
    </source>
</evidence>
<organism evidence="1 2">
    <name type="scientific">Cellulomonas persica</name>
    <dbReference type="NCBI Taxonomy" id="76861"/>
    <lineage>
        <taxon>Bacteria</taxon>
        <taxon>Bacillati</taxon>
        <taxon>Actinomycetota</taxon>
        <taxon>Actinomycetes</taxon>
        <taxon>Micrococcales</taxon>
        <taxon>Cellulomonadaceae</taxon>
        <taxon>Cellulomonas</taxon>
    </lineage>
</organism>
<dbReference type="SUPFAM" id="SSF52833">
    <property type="entry name" value="Thioredoxin-like"/>
    <property type="match status" value="1"/>
</dbReference>
<dbReference type="CDD" id="cd02947">
    <property type="entry name" value="TRX_family"/>
    <property type="match status" value="1"/>
</dbReference>
<dbReference type="InterPro" id="IPR036249">
    <property type="entry name" value="Thioredoxin-like_sf"/>
</dbReference>
<sequence>MSKVVLVCALLVVAALLGWWWQTRSGRFRAAEPTAAPLGRGAAADAGAVTTPAREILTSADLVAPLGRRATFVQLSSEVCAACVSTRRVLGALASEHPGVVHVEIDAADRLDLVRRFSVLRTPTTLVLDHDGVVVGRMTGGTDRRQALTALESCPDVAPAR</sequence>
<dbReference type="RefSeq" id="WP_146806644.1">
    <property type="nucleotide sequence ID" value="NZ_BJUA01000009.1"/>
</dbReference>